<accession>A0A517Y7I3</accession>
<feature type="compositionally biased region" description="Low complexity" evidence="1">
    <location>
        <begin position="275"/>
        <end position="285"/>
    </location>
</feature>
<dbReference type="AlphaFoldDB" id="A0A517Y7I3"/>
<evidence type="ECO:0000313" key="2">
    <source>
        <dbReference type="EMBL" id="QDU26155.1"/>
    </source>
</evidence>
<dbReference type="Proteomes" id="UP000315017">
    <property type="component" value="Chromosome"/>
</dbReference>
<evidence type="ECO:0000313" key="3">
    <source>
        <dbReference type="Proteomes" id="UP000315017"/>
    </source>
</evidence>
<feature type="compositionally biased region" description="Polar residues" evidence="1">
    <location>
        <begin position="306"/>
        <end position="345"/>
    </location>
</feature>
<dbReference type="EMBL" id="CP036274">
    <property type="protein sequence ID" value="QDU26155.1"/>
    <property type="molecule type" value="Genomic_DNA"/>
</dbReference>
<feature type="compositionally biased region" description="Polar residues" evidence="1">
    <location>
        <begin position="384"/>
        <end position="404"/>
    </location>
</feature>
<keyword evidence="3" id="KW-1185">Reference proteome</keyword>
<gene>
    <name evidence="2" type="ORF">ETAA8_12290</name>
</gene>
<evidence type="ECO:0000256" key="1">
    <source>
        <dbReference type="SAM" id="MobiDB-lite"/>
    </source>
</evidence>
<dbReference type="PROSITE" id="PS51257">
    <property type="entry name" value="PROKAR_LIPOPROTEIN"/>
    <property type="match status" value="1"/>
</dbReference>
<feature type="region of interest" description="Disordered" evidence="1">
    <location>
        <begin position="257"/>
        <end position="404"/>
    </location>
</feature>
<dbReference type="KEGG" id="aagg:ETAA8_12290"/>
<reference evidence="2 3" key="1">
    <citation type="submission" date="2019-02" db="EMBL/GenBank/DDBJ databases">
        <title>Deep-cultivation of Planctomycetes and their phenomic and genomic characterization uncovers novel biology.</title>
        <authorList>
            <person name="Wiegand S."/>
            <person name="Jogler M."/>
            <person name="Boedeker C."/>
            <person name="Pinto D."/>
            <person name="Vollmers J."/>
            <person name="Rivas-Marin E."/>
            <person name="Kohn T."/>
            <person name="Peeters S.H."/>
            <person name="Heuer A."/>
            <person name="Rast P."/>
            <person name="Oberbeckmann S."/>
            <person name="Bunk B."/>
            <person name="Jeske O."/>
            <person name="Meyerdierks A."/>
            <person name="Storesund J.E."/>
            <person name="Kallscheuer N."/>
            <person name="Luecker S."/>
            <person name="Lage O.M."/>
            <person name="Pohl T."/>
            <person name="Merkel B.J."/>
            <person name="Hornburger P."/>
            <person name="Mueller R.-W."/>
            <person name="Bruemmer F."/>
            <person name="Labrenz M."/>
            <person name="Spormann A.M."/>
            <person name="Op den Camp H."/>
            <person name="Overmann J."/>
            <person name="Amann R."/>
            <person name="Jetten M.S.M."/>
            <person name="Mascher T."/>
            <person name="Medema M.H."/>
            <person name="Devos D.P."/>
            <person name="Kaster A.-K."/>
            <person name="Ovreas L."/>
            <person name="Rohde M."/>
            <person name="Galperin M.Y."/>
            <person name="Jogler C."/>
        </authorList>
    </citation>
    <scope>NUCLEOTIDE SEQUENCE [LARGE SCALE GENOMIC DNA]</scope>
    <source>
        <strain evidence="2 3">ETA_A8</strain>
    </source>
</reference>
<proteinExistence type="predicted"/>
<organism evidence="2 3">
    <name type="scientific">Anatilimnocola aggregata</name>
    <dbReference type="NCBI Taxonomy" id="2528021"/>
    <lineage>
        <taxon>Bacteria</taxon>
        <taxon>Pseudomonadati</taxon>
        <taxon>Planctomycetota</taxon>
        <taxon>Planctomycetia</taxon>
        <taxon>Pirellulales</taxon>
        <taxon>Pirellulaceae</taxon>
        <taxon>Anatilimnocola</taxon>
    </lineage>
</organism>
<sequence>MNLALRSLPLLLIVMATTGCQTFSPDWSLGKSWNKLWNPDPKEIKTQFQTPARLVALWAPAMYNTPGKPATRGFGGRLYFYNHKDEPIPIEGQMVVYAYNDSAQQVDGRKPDRKFVFTSAQLSTHFSPAELGASYSIWIPWDAVGGQQLEISLLPVFTASSGQVIVGEQSRNLLPGTTAPTPNAQIQQSQVQPIIIDHRVAPASFQSPTDLGVQPQQMPGVSGQQSFFTHATQPAPSENIRTTSIQLTRGIAERLGQERRQEAAAQPAGSPPGLLPGANLPPTTTYPLPAGSMPANMTGQPVPGNLQPNAQSSFNVPTGDSRSWGPTVQRTHAPVPQSTIGQSPTRYAPGSLPVPAKAGLQPASGQQLSLPGPAAPQHLPPSSPQSNLYPSTQASWQTGSANGY</sequence>
<name>A0A517Y7I3_9BACT</name>
<protein>
    <submittedName>
        <fullName evidence="2">Uncharacterized protein</fullName>
    </submittedName>
</protein>